<name>A0A7W8ILL9_9BACT</name>
<feature type="domain" description="Phosphatidic acid phosphatase type 2/haloperoxidase" evidence="1">
    <location>
        <begin position="8"/>
        <end position="136"/>
    </location>
</feature>
<comment type="caution">
    <text evidence="2">The sequence shown here is derived from an EMBL/GenBank/DDBJ whole genome shotgun (WGS) entry which is preliminary data.</text>
</comment>
<dbReference type="SUPFAM" id="SSF48317">
    <property type="entry name" value="Acid phosphatase/Vanadium-dependent haloperoxidase"/>
    <property type="match status" value="1"/>
</dbReference>
<evidence type="ECO:0000313" key="2">
    <source>
        <dbReference type="EMBL" id="MBB5319308.1"/>
    </source>
</evidence>
<dbReference type="Pfam" id="PF01569">
    <property type="entry name" value="PAP2"/>
    <property type="match status" value="1"/>
</dbReference>
<gene>
    <name evidence="2" type="ORF">HDF09_004014</name>
</gene>
<dbReference type="AlphaFoldDB" id="A0A7W8ILL9"/>
<dbReference type="CDD" id="cd03398">
    <property type="entry name" value="PAP2_haloperoxidase"/>
    <property type="match status" value="1"/>
</dbReference>
<dbReference type="InterPro" id="IPR000326">
    <property type="entry name" value="PAP2/HPO"/>
</dbReference>
<dbReference type="EMBL" id="JACHDY010000007">
    <property type="protein sequence ID" value="MBB5319308.1"/>
    <property type="molecule type" value="Genomic_DNA"/>
</dbReference>
<protein>
    <recommendedName>
        <fullName evidence="1">Phosphatidic acid phosphatase type 2/haloperoxidase domain-containing protein</fullName>
    </recommendedName>
</protein>
<dbReference type="Gene3D" id="1.10.606.20">
    <property type="match status" value="1"/>
</dbReference>
<dbReference type="PANTHER" id="PTHR34599:SF1">
    <property type="entry name" value="PHOSPHATIDIC ACID PHOSPHATASE TYPE 2_HALOPEROXIDASE DOMAIN-CONTAINING PROTEIN"/>
    <property type="match status" value="1"/>
</dbReference>
<evidence type="ECO:0000313" key="3">
    <source>
        <dbReference type="Proteomes" id="UP000568106"/>
    </source>
</evidence>
<keyword evidence="3" id="KW-1185">Reference proteome</keyword>
<evidence type="ECO:0000259" key="1">
    <source>
        <dbReference type="Pfam" id="PF01569"/>
    </source>
</evidence>
<sequence length="154" mass="17086">MAINDSSVATFFNKYHYNFWRPETAIRAGDTDGNPRTDPDPDFVPFIVTPCFPSYPSNHGSASSGGAEVLRRLYGEGGHSITLSNPAVSTIVLQYTSFRQISDDVSDARVYGGIHFRFDQDVGARLGRAVGKAVYKNNLRAVHDDGWDDHWDDN</sequence>
<dbReference type="PANTHER" id="PTHR34599">
    <property type="entry name" value="PEROXIDASE-RELATED"/>
    <property type="match status" value="1"/>
</dbReference>
<proteinExistence type="predicted"/>
<dbReference type="InterPro" id="IPR036938">
    <property type="entry name" value="PAP2/HPO_sf"/>
</dbReference>
<accession>A0A7W8ILL9</accession>
<dbReference type="Proteomes" id="UP000568106">
    <property type="component" value="Unassembled WGS sequence"/>
</dbReference>
<reference evidence="2" key="1">
    <citation type="submission" date="2020-08" db="EMBL/GenBank/DDBJ databases">
        <title>Genomic Encyclopedia of Type Strains, Phase IV (KMG-V): Genome sequencing to study the core and pangenomes of soil and plant-associated prokaryotes.</title>
        <authorList>
            <person name="Whitman W."/>
        </authorList>
    </citation>
    <scope>NUCLEOTIDE SEQUENCE [LARGE SCALE GENOMIC DNA]</scope>
    <source>
        <strain evidence="2">M8UP27</strain>
    </source>
</reference>
<dbReference type="InterPro" id="IPR052559">
    <property type="entry name" value="V-haloperoxidase"/>
</dbReference>
<organism evidence="2 3">
    <name type="scientific">Tunturiibacter empetritectus</name>
    <dbReference type="NCBI Taxonomy" id="3069691"/>
    <lineage>
        <taxon>Bacteria</taxon>
        <taxon>Pseudomonadati</taxon>
        <taxon>Acidobacteriota</taxon>
        <taxon>Terriglobia</taxon>
        <taxon>Terriglobales</taxon>
        <taxon>Acidobacteriaceae</taxon>
        <taxon>Tunturiibacter</taxon>
    </lineage>
</organism>